<dbReference type="AlphaFoldDB" id="A0A915IN64"/>
<name>A0A915IN64_ROMCU</name>
<proteinExistence type="predicted"/>
<sequence>MQIKETLNNAILAAEQNLRKDEKKHFSYVHKLLFVRRKMSVFLLNWRKSENDANLYLSKLLTCALPDRKKGGKKPTES</sequence>
<evidence type="ECO:0000313" key="1">
    <source>
        <dbReference type="Proteomes" id="UP000887565"/>
    </source>
</evidence>
<organism evidence="1 2">
    <name type="scientific">Romanomermis culicivorax</name>
    <name type="common">Nematode worm</name>
    <dbReference type="NCBI Taxonomy" id="13658"/>
    <lineage>
        <taxon>Eukaryota</taxon>
        <taxon>Metazoa</taxon>
        <taxon>Ecdysozoa</taxon>
        <taxon>Nematoda</taxon>
        <taxon>Enoplea</taxon>
        <taxon>Dorylaimia</taxon>
        <taxon>Mermithida</taxon>
        <taxon>Mermithoidea</taxon>
        <taxon>Mermithidae</taxon>
        <taxon>Romanomermis</taxon>
    </lineage>
</organism>
<keyword evidence="1" id="KW-1185">Reference proteome</keyword>
<dbReference type="Proteomes" id="UP000887565">
    <property type="component" value="Unplaced"/>
</dbReference>
<dbReference type="WBParaSite" id="nRc.2.0.1.t15319-RA">
    <property type="protein sequence ID" value="nRc.2.0.1.t15319-RA"/>
    <property type="gene ID" value="nRc.2.0.1.g15319"/>
</dbReference>
<evidence type="ECO:0000313" key="2">
    <source>
        <dbReference type="WBParaSite" id="nRc.2.0.1.t15319-RA"/>
    </source>
</evidence>
<protein>
    <submittedName>
        <fullName evidence="2">Uncharacterized protein</fullName>
    </submittedName>
</protein>
<accession>A0A915IN64</accession>
<reference evidence="2" key="1">
    <citation type="submission" date="2022-11" db="UniProtKB">
        <authorList>
            <consortium name="WormBaseParasite"/>
        </authorList>
    </citation>
    <scope>IDENTIFICATION</scope>
</reference>